<evidence type="ECO:0000313" key="3">
    <source>
        <dbReference type="WBParaSite" id="SCUD_0000230101-mRNA-1"/>
    </source>
</evidence>
<proteinExistence type="predicted"/>
<dbReference type="STRING" id="6186.A0A183JHX8"/>
<dbReference type="AlphaFoldDB" id="A0A183JHX8"/>
<name>A0A183JHX8_9TREM</name>
<reference evidence="1 2" key="2">
    <citation type="submission" date="2018-11" db="EMBL/GenBank/DDBJ databases">
        <authorList>
            <consortium name="Pathogen Informatics"/>
        </authorList>
    </citation>
    <scope>NUCLEOTIDE SEQUENCE [LARGE SCALE GENOMIC DNA]</scope>
    <source>
        <strain evidence="1">Dakar</strain>
        <strain evidence="2">Dakar, Senegal</strain>
    </source>
</reference>
<accession>A0A183JHX8</accession>
<evidence type="ECO:0000313" key="1">
    <source>
        <dbReference type="EMBL" id="VDO73579.1"/>
    </source>
</evidence>
<protein>
    <submittedName>
        <fullName evidence="3">MutS_I domain-containing protein</fullName>
    </submittedName>
</protein>
<gene>
    <name evidence="1" type="ORF">SCUD_LOCUS2302</name>
</gene>
<organism evidence="3">
    <name type="scientific">Schistosoma curassoni</name>
    <dbReference type="NCBI Taxonomy" id="6186"/>
    <lineage>
        <taxon>Eukaryota</taxon>
        <taxon>Metazoa</taxon>
        <taxon>Spiralia</taxon>
        <taxon>Lophotrochozoa</taxon>
        <taxon>Platyhelminthes</taxon>
        <taxon>Trematoda</taxon>
        <taxon>Digenea</taxon>
        <taxon>Strigeidida</taxon>
        <taxon>Schistosomatoidea</taxon>
        <taxon>Schistosomatidae</taxon>
        <taxon>Schistosoma</taxon>
    </lineage>
</organism>
<dbReference type="Proteomes" id="UP000279833">
    <property type="component" value="Unassembled WGS sequence"/>
</dbReference>
<dbReference type="WBParaSite" id="SCUD_0000230101-mRNA-1">
    <property type="protein sequence ID" value="SCUD_0000230101-mRNA-1"/>
    <property type="gene ID" value="SCUD_0000230101"/>
</dbReference>
<reference evidence="3" key="1">
    <citation type="submission" date="2016-06" db="UniProtKB">
        <authorList>
            <consortium name="WormBaseParasite"/>
        </authorList>
    </citation>
    <scope>IDENTIFICATION</scope>
</reference>
<evidence type="ECO:0000313" key="2">
    <source>
        <dbReference type="Proteomes" id="UP000279833"/>
    </source>
</evidence>
<sequence>MVAGSLSSFLSLAWNQSFPIPLDESSISTEPVNVPDIRFPSSQFRKQHPRHEKAWPAFSANLDLIRLQYKEFFEGKSWAVVCARGYFYWLHLHARCIFGANFELVNTPLQSGTHDTFPPPPVSPLHAAVIVRMHGQTLVKFMRLCCEQKLQNRSCTKQQVKVGIGKENKDPSVGPKNLKRFVEPKPVPSELKVSTAAWSSVSLTGISSCFLSL</sequence>
<dbReference type="EMBL" id="UZAK01002172">
    <property type="protein sequence ID" value="VDO73579.1"/>
    <property type="molecule type" value="Genomic_DNA"/>
</dbReference>
<keyword evidence="2" id="KW-1185">Reference proteome</keyword>